<dbReference type="InterPro" id="IPR001557">
    <property type="entry name" value="L-lactate/malate_DH"/>
</dbReference>
<comment type="caution">
    <text evidence="12">The sequence shown here is derived from an EMBL/GenBank/DDBJ whole genome shotgun (WGS) entry which is preliminary data.</text>
</comment>
<keyword evidence="7" id="KW-0597">Phosphoprotein</keyword>
<feature type="binding site" evidence="7">
    <location>
        <position position="177"/>
    </location>
    <ligand>
        <name>beta-D-fructose 1,6-bisphosphate</name>
        <dbReference type="ChEBI" id="CHEBI:32966"/>
        <note>allosteric activator</note>
    </ligand>
</feature>
<dbReference type="UniPathway" id="UPA00554">
    <property type="reaction ID" value="UER00611"/>
</dbReference>
<dbReference type="AlphaFoldDB" id="A0A495AAB3"/>
<evidence type="ECO:0000256" key="1">
    <source>
        <dbReference type="ARBA" id="ARBA00004843"/>
    </source>
</evidence>
<dbReference type="NCBIfam" id="TIGR01771">
    <property type="entry name" value="L-LDH-NAD"/>
    <property type="match status" value="1"/>
</dbReference>
<feature type="domain" description="Lactate/malate dehydrogenase N-terminal" evidence="10">
    <location>
        <begin position="12"/>
        <end position="150"/>
    </location>
</feature>
<dbReference type="Gene3D" id="3.40.50.720">
    <property type="entry name" value="NAD(P)-binding Rossmann-like Domain"/>
    <property type="match status" value="1"/>
</dbReference>
<dbReference type="InterPro" id="IPR036291">
    <property type="entry name" value="NAD(P)-bd_dom_sf"/>
</dbReference>
<keyword evidence="7" id="KW-0963">Cytoplasm</keyword>
<dbReference type="PIRSF" id="PIRSF000102">
    <property type="entry name" value="Lac_mal_DH"/>
    <property type="match status" value="1"/>
</dbReference>
<feature type="binding site" evidence="7">
    <location>
        <position position="91"/>
    </location>
    <ligand>
        <name>substrate</name>
    </ligand>
</feature>
<dbReference type="PROSITE" id="PS00064">
    <property type="entry name" value="L_LDH"/>
    <property type="match status" value="1"/>
</dbReference>
<comment type="catalytic activity">
    <reaction evidence="6 7">
        <text>(S)-lactate + NAD(+) = pyruvate + NADH + H(+)</text>
        <dbReference type="Rhea" id="RHEA:23444"/>
        <dbReference type="ChEBI" id="CHEBI:15361"/>
        <dbReference type="ChEBI" id="CHEBI:15378"/>
        <dbReference type="ChEBI" id="CHEBI:16651"/>
        <dbReference type="ChEBI" id="CHEBI:57540"/>
        <dbReference type="ChEBI" id="CHEBI:57945"/>
        <dbReference type="EC" id="1.1.1.27"/>
    </reaction>
</comment>
<evidence type="ECO:0000256" key="7">
    <source>
        <dbReference type="HAMAP-Rule" id="MF_00488"/>
    </source>
</evidence>
<comment type="activity regulation">
    <text evidence="7">Allosterically activated by fructose 1,6-bisphosphate (FBP).</text>
</comment>
<feature type="binding site" evidence="7">
    <location>
        <position position="239"/>
    </location>
    <ligand>
        <name>substrate</name>
    </ligand>
</feature>
<feature type="binding site" evidence="7">
    <location>
        <position position="48"/>
    </location>
    <ligand>
        <name>NAD(+)</name>
        <dbReference type="ChEBI" id="CHEBI:57540"/>
    </ligand>
</feature>
<feature type="binding site" evidence="7">
    <location>
        <position position="22"/>
    </location>
    <ligand>
        <name>NAD(+)</name>
        <dbReference type="ChEBI" id="CHEBI:57540"/>
    </ligand>
</feature>
<comment type="subunit">
    <text evidence="7">Homotetramer.</text>
</comment>
<keyword evidence="4 7" id="KW-0560">Oxidoreductase</keyword>
<evidence type="ECO:0000256" key="5">
    <source>
        <dbReference type="ARBA" id="ARBA00023027"/>
    </source>
</evidence>
<dbReference type="Pfam" id="PF02866">
    <property type="entry name" value="Ldh_1_C"/>
    <property type="match status" value="1"/>
</dbReference>
<comment type="similarity">
    <text evidence="2 7">Belongs to the LDH/MDH superfamily. LDH family.</text>
</comment>
<dbReference type="EC" id="1.1.1.27" evidence="3 7"/>
<evidence type="ECO:0000313" key="12">
    <source>
        <dbReference type="EMBL" id="RKQ37021.1"/>
    </source>
</evidence>
<feature type="domain" description="Lactate/malate dehydrogenase C-terminal" evidence="11">
    <location>
        <begin position="154"/>
        <end position="317"/>
    </location>
</feature>
<feature type="active site" description="Proton acceptor" evidence="7 8">
    <location>
        <position position="184"/>
    </location>
</feature>
<reference evidence="12 13" key="1">
    <citation type="submission" date="2018-10" db="EMBL/GenBank/DDBJ databases">
        <title>Kocuria tytouropygialis sp. nov., isolated from the uropygial gland of an American barn owl (Tyto furcata).</title>
        <authorList>
            <person name="Braun M.S."/>
            <person name="Wang E."/>
            <person name="Zimmermann S."/>
            <person name="Wagner H."/>
            <person name="Wink M."/>
        </authorList>
    </citation>
    <scope>NUCLEOTIDE SEQUENCE [LARGE SCALE GENOMIC DNA]</scope>
    <source>
        <strain evidence="12 13">442</strain>
    </source>
</reference>
<dbReference type="SUPFAM" id="SSF51735">
    <property type="entry name" value="NAD(P)-binding Rossmann-fold domains"/>
    <property type="match status" value="1"/>
</dbReference>
<evidence type="ECO:0000256" key="3">
    <source>
        <dbReference type="ARBA" id="ARBA00012967"/>
    </source>
</evidence>
<feature type="binding site" evidence="7">
    <location>
        <begin position="157"/>
        <end position="160"/>
    </location>
    <ligand>
        <name>substrate</name>
    </ligand>
</feature>
<protein>
    <recommendedName>
        <fullName evidence="3 7">L-lactate dehydrogenase</fullName>
        <shortName evidence="7">L-LDH</shortName>
        <ecNumber evidence="3 7">1.1.1.27</ecNumber>
    </recommendedName>
</protein>
<dbReference type="GO" id="GO:0006089">
    <property type="term" value="P:lactate metabolic process"/>
    <property type="evidence" value="ECO:0007669"/>
    <property type="project" value="TreeGrafter"/>
</dbReference>
<evidence type="ECO:0000256" key="4">
    <source>
        <dbReference type="ARBA" id="ARBA00023002"/>
    </source>
</evidence>
<accession>A0A495AAB3</accession>
<dbReference type="PANTHER" id="PTHR43128:SF16">
    <property type="entry name" value="L-LACTATE DEHYDROGENASE"/>
    <property type="match status" value="1"/>
</dbReference>
<dbReference type="InterPro" id="IPR022383">
    <property type="entry name" value="Lactate/malate_DH_C"/>
</dbReference>
<dbReference type="Proteomes" id="UP000249516">
    <property type="component" value="Unassembled WGS sequence"/>
</dbReference>
<feature type="binding site" evidence="9">
    <location>
        <position position="104"/>
    </location>
    <ligand>
        <name>NAD(+)</name>
        <dbReference type="ChEBI" id="CHEBI:57540"/>
    </ligand>
</feature>
<dbReference type="InterPro" id="IPR018177">
    <property type="entry name" value="L-lactate_DH_AS"/>
</dbReference>
<evidence type="ECO:0000256" key="6">
    <source>
        <dbReference type="ARBA" id="ARBA00049258"/>
    </source>
</evidence>
<comment type="caution">
    <text evidence="7">Lacks conserved residue(s) required for the propagation of feature annotation.</text>
</comment>
<feature type="binding site" evidence="7">
    <location>
        <position position="97"/>
    </location>
    <ligand>
        <name>substrate</name>
    </ligand>
</feature>
<dbReference type="PRINTS" id="PR00086">
    <property type="entry name" value="LLDHDRGNASE"/>
</dbReference>
<comment type="subcellular location">
    <subcellularLocation>
        <location evidence="7">Cytoplasm</location>
    </subcellularLocation>
</comment>
<dbReference type="HAMAP" id="MF_00488">
    <property type="entry name" value="Lactate_dehydrog"/>
    <property type="match status" value="1"/>
</dbReference>
<feature type="modified residue" description="Phosphotyrosine" evidence="7">
    <location>
        <position position="230"/>
    </location>
</feature>
<evidence type="ECO:0000313" key="13">
    <source>
        <dbReference type="Proteomes" id="UP000249516"/>
    </source>
</evidence>
<feature type="binding site" evidence="7">
    <location>
        <position position="152"/>
    </location>
    <ligand>
        <name>NAD(+)</name>
        <dbReference type="ChEBI" id="CHEBI:57540"/>
    </ligand>
</feature>
<feature type="binding site" evidence="7">
    <location>
        <position position="110"/>
    </location>
    <ligand>
        <name>NAD(+)</name>
        <dbReference type="ChEBI" id="CHEBI:57540"/>
    </ligand>
</feature>
<dbReference type="InterPro" id="IPR015955">
    <property type="entry name" value="Lactate_DH/Glyco_Ohase_4_C"/>
</dbReference>
<proteinExistence type="inferred from homology"/>
<name>A0A495AAB3_9MICC</name>
<dbReference type="GO" id="GO:0006096">
    <property type="term" value="P:glycolytic process"/>
    <property type="evidence" value="ECO:0007669"/>
    <property type="project" value="UniProtKB-UniRule"/>
</dbReference>
<dbReference type="GO" id="GO:0005737">
    <property type="term" value="C:cytoplasm"/>
    <property type="evidence" value="ECO:0007669"/>
    <property type="project" value="UniProtKB-SubCell"/>
</dbReference>
<evidence type="ECO:0000256" key="9">
    <source>
        <dbReference type="PIRSR" id="PIRSR000102-3"/>
    </source>
</evidence>
<dbReference type="CDD" id="cd05292">
    <property type="entry name" value="LDH_2"/>
    <property type="match status" value="1"/>
</dbReference>
<dbReference type="GO" id="GO:0004459">
    <property type="term" value="F:L-lactate dehydrogenase (NAD+) activity"/>
    <property type="evidence" value="ECO:0007669"/>
    <property type="project" value="UniProtKB-UniRule"/>
</dbReference>
<comment type="function">
    <text evidence="7">Catalyzes the conversion of lactate to pyruvate.</text>
</comment>
<feature type="binding site" evidence="7">
    <location>
        <position position="162"/>
    </location>
    <ligand>
        <name>beta-D-fructose 1,6-bisphosphate</name>
        <dbReference type="ChEBI" id="CHEBI:32966"/>
        <note>allosteric activator</note>
    </ligand>
</feature>
<dbReference type="EMBL" id="PNJG02000001">
    <property type="protein sequence ID" value="RKQ37021.1"/>
    <property type="molecule type" value="Genomic_DNA"/>
</dbReference>
<evidence type="ECO:0000256" key="8">
    <source>
        <dbReference type="PIRSR" id="PIRSR000102-1"/>
    </source>
</evidence>
<keyword evidence="7" id="KW-0021">Allosteric enzyme</keyword>
<feature type="binding site" evidence="7 9">
    <location>
        <begin position="127"/>
        <end position="129"/>
    </location>
    <ligand>
        <name>NAD(+)</name>
        <dbReference type="ChEBI" id="CHEBI:57540"/>
    </ligand>
</feature>
<evidence type="ECO:0000259" key="11">
    <source>
        <dbReference type="Pfam" id="PF02866"/>
    </source>
</evidence>
<dbReference type="PANTHER" id="PTHR43128">
    <property type="entry name" value="L-2-HYDROXYCARBOXYLATE DEHYDROGENASE (NAD(P)(+))"/>
    <property type="match status" value="1"/>
</dbReference>
<dbReference type="OrthoDB" id="9802969at2"/>
<dbReference type="InterPro" id="IPR001236">
    <property type="entry name" value="Lactate/malate_DH_N"/>
</dbReference>
<evidence type="ECO:0000256" key="2">
    <source>
        <dbReference type="ARBA" id="ARBA00006054"/>
    </source>
</evidence>
<organism evidence="12 13">
    <name type="scientific">Kocuria tytonis</name>
    <dbReference type="NCBI Taxonomy" id="2054280"/>
    <lineage>
        <taxon>Bacteria</taxon>
        <taxon>Bacillati</taxon>
        <taxon>Actinomycetota</taxon>
        <taxon>Actinomycetes</taxon>
        <taxon>Micrococcales</taxon>
        <taxon>Micrococcaceae</taxon>
        <taxon>Kocuria</taxon>
    </lineage>
</organism>
<keyword evidence="5 7" id="KW-0520">NAD</keyword>
<feature type="binding site" evidence="7">
    <location>
        <begin position="88"/>
        <end position="89"/>
    </location>
    <ligand>
        <name>NAD(+)</name>
        <dbReference type="ChEBI" id="CHEBI:57540"/>
    </ligand>
</feature>
<evidence type="ECO:0000259" key="10">
    <source>
        <dbReference type="Pfam" id="PF00056"/>
    </source>
</evidence>
<feature type="binding site" evidence="7 9">
    <location>
        <position position="43"/>
    </location>
    <ligand>
        <name>NAD(+)</name>
        <dbReference type="ChEBI" id="CHEBI:57540"/>
    </ligand>
</feature>
<dbReference type="InterPro" id="IPR011304">
    <property type="entry name" value="L-lactate_DH"/>
</dbReference>
<feature type="binding site" evidence="7">
    <location>
        <begin position="129"/>
        <end position="132"/>
    </location>
    <ligand>
        <name>substrate</name>
    </ligand>
</feature>
<keyword evidence="13" id="KW-1185">Reference proteome</keyword>
<dbReference type="Pfam" id="PF00056">
    <property type="entry name" value="Ldh_1_N"/>
    <property type="match status" value="1"/>
</dbReference>
<feature type="binding site" evidence="9">
    <location>
        <begin position="18"/>
        <end position="23"/>
    </location>
    <ligand>
        <name>NAD(+)</name>
        <dbReference type="ChEBI" id="CHEBI:57540"/>
    </ligand>
</feature>
<gene>
    <name evidence="7" type="primary">ldh</name>
    <name evidence="12" type="ORF">C1C97_005380</name>
</gene>
<dbReference type="Gene3D" id="3.90.110.10">
    <property type="entry name" value="Lactate dehydrogenase/glycoside hydrolase, family 4, C-terminal"/>
    <property type="match status" value="1"/>
</dbReference>
<comment type="pathway">
    <text evidence="1 7">Fermentation; pyruvate fermentation to lactate; (S)-lactate from pyruvate: step 1/1.</text>
</comment>
<dbReference type="SUPFAM" id="SSF56327">
    <property type="entry name" value="LDH C-terminal domain-like"/>
    <property type="match status" value="1"/>
</dbReference>
<dbReference type="RefSeq" id="WP_012397574.1">
    <property type="nucleotide sequence ID" value="NZ_PNJG02000001.1"/>
</dbReference>
<sequence length="322" mass="34154">MSPSIETTVRRTKIGIVGAGSVGTSLAYAAMIRGTSTDIALYDLQTAKVEAEALDLSHGQMFAPGVRVEGSDDVAVLKDADIIFVTAGAKQKPGQTRLDLAGANTAILKSLMPQLVEQAPQAVFVLVTNPCDVLTVVAQQITGLPHQRIMSSGTVLDTSRLRWLIGSEAQVNTSSVHAYIIGEHGDSEFPVWSSASIGQVPLSEWEVDGHRPFTPERLDELKDQVVNAAYRVIEGKGATNYAIGLAGVRIAEAVLKDQQSVLSVSTVLEDYYGVSGVALSVPSVVGGTGVGQQLRIPMGEPEKQQLRASAETMRASLRDLGF</sequence>